<dbReference type="EMBL" id="JAAGRN010000002">
    <property type="protein sequence ID" value="NDY82512.1"/>
    <property type="molecule type" value="Genomic_DNA"/>
</dbReference>
<dbReference type="PANTHER" id="PTHR10578">
    <property type="entry name" value="S -2-HYDROXY-ACID OXIDASE-RELATED"/>
    <property type="match status" value="1"/>
</dbReference>
<dbReference type="CDD" id="cd02809">
    <property type="entry name" value="alpha_hydroxyacid_oxid_FMN"/>
    <property type="match status" value="1"/>
</dbReference>
<dbReference type="PANTHER" id="PTHR10578:SF107">
    <property type="entry name" value="2-HYDROXYACID OXIDASE 1"/>
    <property type="match status" value="1"/>
</dbReference>
<sequence length="386" mass="41710">MSLAEKASRAFSIADLREMSRRRLPRAIFDFFDGGAEDEIALRDNLAAFQRVRVLPKALNDVSRVDLSCDFVGAKSAMPLAIAPTGAANFGRHGADIAIAQAAAAAGIPYTLSTSATTTIEALADAAPGRLWFQAYILANKEKLAALIARAHEADYEGLMITVDLPVGGKRERDFRNQLVFPFKYTPKNVLDFATKPFWSLGMLLKGVPEMENIKEIKRDNPGGKKLASSVGKNYDPAFDWTQLQIMRDNWKRKMIVKGVMQPADAARLAEMGIDAIVVSNHGGRQLDSSPATLDAMPAIIRAVGGKVPVLVDGGVRRGSDILKARAMGAQGVLIGRATLFGAIAAGYPGATRAIEILRDELSRTMQLSGVANMTEIDRDLIFSTH</sequence>
<gene>
    <name evidence="9" type="ORF">G3I67_04630</name>
</gene>
<keyword evidence="3 7" id="KW-0288">FMN</keyword>
<dbReference type="InterPro" id="IPR008259">
    <property type="entry name" value="FMN_hydac_DH_AS"/>
</dbReference>
<feature type="binding site" evidence="7">
    <location>
        <begin position="84"/>
        <end position="86"/>
    </location>
    <ligand>
        <name>FMN</name>
        <dbReference type="ChEBI" id="CHEBI:58210"/>
    </ligand>
</feature>
<feature type="binding site" evidence="7">
    <location>
        <begin position="336"/>
        <end position="337"/>
    </location>
    <ligand>
        <name>FMN</name>
        <dbReference type="ChEBI" id="CHEBI:58210"/>
    </ligand>
</feature>
<evidence type="ECO:0000256" key="6">
    <source>
        <dbReference type="PIRSR" id="PIRSR000138-1"/>
    </source>
</evidence>
<proteinExistence type="inferred from homology"/>
<dbReference type="RefSeq" id="WP_163651980.1">
    <property type="nucleotide sequence ID" value="NZ_JAAGRN010000002.1"/>
</dbReference>
<reference evidence="9" key="1">
    <citation type="submission" date="2020-02" db="EMBL/GenBank/DDBJ databases">
        <authorList>
            <person name="Chen W.-M."/>
        </authorList>
    </citation>
    <scope>NUCLEOTIDE SEQUENCE</scope>
    <source>
        <strain evidence="9">NBD-18</strain>
    </source>
</reference>
<dbReference type="FunFam" id="3.20.20.70:FF:000029">
    <property type="entry name" value="L-lactate dehydrogenase"/>
    <property type="match status" value="1"/>
</dbReference>
<dbReference type="PIRSF" id="PIRSF000138">
    <property type="entry name" value="Al-hdrx_acd_dh"/>
    <property type="match status" value="1"/>
</dbReference>
<evidence type="ECO:0000256" key="4">
    <source>
        <dbReference type="ARBA" id="ARBA00023002"/>
    </source>
</evidence>
<dbReference type="Gene3D" id="3.20.20.70">
    <property type="entry name" value="Aldolase class I"/>
    <property type="match status" value="1"/>
</dbReference>
<evidence type="ECO:0000256" key="5">
    <source>
        <dbReference type="ARBA" id="ARBA00024042"/>
    </source>
</evidence>
<dbReference type="AlphaFoldDB" id="A0A6B2QWZ2"/>
<organism evidence="9">
    <name type="scientific">Sheuella amnicola</name>
    <dbReference type="NCBI Taxonomy" id="2707330"/>
    <lineage>
        <taxon>Bacteria</taxon>
        <taxon>Pseudomonadati</taxon>
        <taxon>Pseudomonadota</taxon>
        <taxon>Betaproteobacteria</taxon>
        <taxon>Burkholderiales</taxon>
        <taxon>Alcaligenaceae</taxon>
        <taxon>Sheuella</taxon>
    </lineage>
</organism>
<evidence type="ECO:0000313" key="9">
    <source>
        <dbReference type="EMBL" id="NDY82512.1"/>
    </source>
</evidence>
<feature type="binding site" evidence="7">
    <location>
        <begin position="313"/>
        <end position="317"/>
    </location>
    <ligand>
        <name>FMN</name>
        <dbReference type="ChEBI" id="CHEBI:58210"/>
    </ligand>
</feature>
<dbReference type="InterPro" id="IPR012133">
    <property type="entry name" value="Alpha-hydoxy_acid_DH_FMN"/>
</dbReference>
<feature type="binding site" evidence="7">
    <location>
        <position position="134"/>
    </location>
    <ligand>
        <name>FMN</name>
        <dbReference type="ChEBI" id="CHEBI:58210"/>
    </ligand>
</feature>
<comment type="cofactor">
    <cofactor evidence="1">
        <name>FMN</name>
        <dbReference type="ChEBI" id="CHEBI:58210"/>
    </cofactor>
</comment>
<feature type="binding site" evidence="7">
    <location>
        <position position="285"/>
    </location>
    <ligand>
        <name>glyoxylate</name>
        <dbReference type="ChEBI" id="CHEBI:36655"/>
    </ligand>
</feature>
<feature type="binding site" evidence="7">
    <location>
        <position position="282"/>
    </location>
    <ligand>
        <name>glyoxylate</name>
        <dbReference type="ChEBI" id="CHEBI:36655"/>
    </ligand>
</feature>
<dbReference type="GO" id="GO:0016614">
    <property type="term" value="F:oxidoreductase activity, acting on CH-OH group of donors"/>
    <property type="evidence" value="ECO:0007669"/>
    <property type="project" value="UniProtKB-ARBA"/>
</dbReference>
<evidence type="ECO:0000256" key="1">
    <source>
        <dbReference type="ARBA" id="ARBA00001917"/>
    </source>
</evidence>
<dbReference type="InterPro" id="IPR000262">
    <property type="entry name" value="FMN-dep_DH"/>
</dbReference>
<dbReference type="GO" id="GO:0010181">
    <property type="term" value="F:FMN binding"/>
    <property type="evidence" value="ECO:0007669"/>
    <property type="project" value="InterPro"/>
</dbReference>
<evidence type="ECO:0000259" key="8">
    <source>
        <dbReference type="PROSITE" id="PS51349"/>
    </source>
</evidence>
<feature type="binding site" evidence="7">
    <location>
        <position position="162"/>
    </location>
    <ligand>
        <name>FMN</name>
        <dbReference type="ChEBI" id="CHEBI:58210"/>
    </ligand>
</feature>
<dbReference type="InterPro" id="IPR037396">
    <property type="entry name" value="FMN_HAD"/>
</dbReference>
<dbReference type="PROSITE" id="PS00557">
    <property type="entry name" value="FMN_HYDROXY_ACID_DH_1"/>
    <property type="match status" value="1"/>
</dbReference>
<accession>A0A6B2QWZ2</accession>
<evidence type="ECO:0000256" key="3">
    <source>
        <dbReference type="ARBA" id="ARBA00022643"/>
    </source>
</evidence>
<protein>
    <submittedName>
        <fullName evidence="9">Alpha-hydroxy-acid oxidizing protein</fullName>
    </submittedName>
</protein>
<keyword evidence="4" id="KW-0560">Oxidoreductase</keyword>
<feature type="binding site" evidence="7">
    <location>
        <position position="113"/>
    </location>
    <ligand>
        <name>FMN</name>
        <dbReference type="ChEBI" id="CHEBI:58210"/>
    </ligand>
</feature>
<feature type="binding site" evidence="7">
    <location>
        <position position="280"/>
    </location>
    <ligand>
        <name>FMN</name>
        <dbReference type="ChEBI" id="CHEBI:58210"/>
    </ligand>
</feature>
<feature type="binding site" evidence="7">
    <location>
        <position position="171"/>
    </location>
    <ligand>
        <name>glyoxylate</name>
        <dbReference type="ChEBI" id="CHEBI:36655"/>
    </ligand>
</feature>
<comment type="similarity">
    <text evidence="5">Belongs to the FMN-dependent alpha-hydroxy acid dehydrogenase family.</text>
</comment>
<feature type="active site" description="Proton acceptor" evidence="6">
    <location>
        <position position="282"/>
    </location>
</feature>
<comment type="caution">
    <text evidence="9">The sequence shown here is derived from an EMBL/GenBank/DDBJ whole genome shotgun (WGS) entry which is preliminary data.</text>
</comment>
<feature type="domain" description="FMN hydroxy acid dehydrogenase" evidence="8">
    <location>
        <begin position="5"/>
        <end position="386"/>
    </location>
</feature>
<evidence type="ECO:0000256" key="7">
    <source>
        <dbReference type="PIRSR" id="PIRSR000138-2"/>
    </source>
</evidence>
<name>A0A6B2QWZ2_9BURK</name>
<dbReference type="SUPFAM" id="SSF51395">
    <property type="entry name" value="FMN-linked oxidoreductases"/>
    <property type="match status" value="1"/>
</dbReference>
<dbReference type="InterPro" id="IPR013785">
    <property type="entry name" value="Aldolase_TIM"/>
</dbReference>
<keyword evidence="2 7" id="KW-0285">Flavoprotein</keyword>
<feature type="binding site" evidence="7">
    <location>
        <position position="258"/>
    </location>
    <ligand>
        <name>FMN</name>
        <dbReference type="ChEBI" id="CHEBI:58210"/>
    </ligand>
</feature>
<evidence type="ECO:0000256" key="2">
    <source>
        <dbReference type="ARBA" id="ARBA00022630"/>
    </source>
</evidence>
<dbReference type="Pfam" id="PF01070">
    <property type="entry name" value="FMN_dh"/>
    <property type="match status" value="1"/>
</dbReference>
<dbReference type="PROSITE" id="PS51349">
    <property type="entry name" value="FMN_HYDROXY_ACID_DH_2"/>
    <property type="match status" value="1"/>
</dbReference>
<feature type="binding site" evidence="7">
    <location>
        <position position="136"/>
    </location>
    <ligand>
        <name>glyoxylate</name>
        <dbReference type="ChEBI" id="CHEBI:36655"/>
    </ligand>
</feature>